<evidence type="ECO:0000256" key="2">
    <source>
        <dbReference type="ARBA" id="ARBA00004123"/>
    </source>
</evidence>
<organism evidence="17 18">
    <name type="scientific">Strigamia maritima</name>
    <name type="common">European centipede</name>
    <name type="synonym">Geophilus maritimus</name>
    <dbReference type="NCBI Taxonomy" id="126957"/>
    <lineage>
        <taxon>Eukaryota</taxon>
        <taxon>Metazoa</taxon>
        <taxon>Ecdysozoa</taxon>
        <taxon>Arthropoda</taxon>
        <taxon>Myriapoda</taxon>
        <taxon>Chilopoda</taxon>
        <taxon>Pleurostigmophora</taxon>
        <taxon>Geophilomorpha</taxon>
        <taxon>Linotaeniidae</taxon>
        <taxon>Strigamia</taxon>
    </lineage>
</organism>
<keyword evidence="5 12" id="KW-0479">Metal-binding</keyword>
<dbReference type="Pfam" id="PF01585">
    <property type="entry name" value="G-patch"/>
    <property type="match status" value="1"/>
</dbReference>
<evidence type="ECO:0000259" key="16">
    <source>
        <dbReference type="PROSITE" id="PS50304"/>
    </source>
</evidence>
<evidence type="ECO:0000256" key="6">
    <source>
        <dbReference type="ARBA" id="ARBA00022771"/>
    </source>
</evidence>
<evidence type="ECO:0000313" key="18">
    <source>
        <dbReference type="Proteomes" id="UP000014500"/>
    </source>
</evidence>
<feature type="compositionally biased region" description="Polar residues" evidence="13">
    <location>
        <begin position="69"/>
        <end position="93"/>
    </location>
</feature>
<name>T1IUR7_STRMM</name>
<evidence type="ECO:0000256" key="5">
    <source>
        <dbReference type="ARBA" id="ARBA00022723"/>
    </source>
</evidence>
<keyword evidence="4" id="KW-0678">Repressor</keyword>
<dbReference type="EnsemblMetazoa" id="SMAR004896-RA">
    <property type="protein sequence ID" value="SMAR004896-PA"/>
    <property type="gene ID" value="SMAR004896"/>
</dbReference>
<dbReference type="OMA" id="HTAIIME"/>
<dbReference type="InterPro" id="IPR002999">
    <property type="entry name" value="Tudor"/>
</dbReference>
<dbReference type="GO" id="GO:0001227">
    <property type="term" value="F:DNA-binding transcription repressor activity, RNA polymerase II-specific"/>
    <property type="evidence" value="ECO:0007669"/>
    <property type="project" value="TreeGrafter"/>
</dbReference>
<dbReference type="GO" id="GO:0005634">
    <property type="term" value="C:nucleus"/>
    <property type="evidence" value="ECO:0007669"/>
    <property type="project" value="UniProtKB-SubCell"/>
</dbReference>
<keyword evidence="7 12" id="KW-0862">Zinc</keyword>
<dbReference type="eggNOG" id="KOG2185">
    <property type="taxonomic scope" value="Eukaryota"/>
</dbReference>
<evidence type="ECO:0000259" key="14">
    <source>
        <dbReference type="PROSITE" id="PS50103"/>
    </source>
</evidence>
<keyword evidence="18" id="KW-1185">Reference proteome</keyword>
<dbReference type="PANTHER" id="PTHR46297">
    <property type="entry name" value="ZINC FINGER CCCH-TYPE WITH G PATCH DOMAIN-CONTAINING PROTEIN"/>
    <property type="match status" value="1"/>
</dbReference>
<feature type="domain" description="Tudor" evidence="16">
    <location>
        <begin position="205"/>
        <end position="263"/>
    </location>
</feature>
<evidence type="ECO:0000256" key="8">
    <source>
        <dbReference type="ARBA" id="ARBA00023015"/>
    </source>
</evidence>
<feature type="domain" description="C3H1-type" evidence="14">
    <location>
        <begin position="161"/>
        <end position="189"/>
    </location>
</feature>
<reference evidence="17" key="2">
    <citation type="submission" date="2015-02" db="UniProtKB">
        <authorList>
            <consortium name="EnsemblMetazoa"/>
        </authorList>
    </citation>
    <scope>IDENTIFICATION</scope>
</reference>
<evidence type="ECO:0000256" key="4">
    <source>
        <dbReference type="ARBA" id="ARBA00022491"/>
    </source>
</evidence>
<dbReference type="SMART" id="SM00333">
    <property type="entry name" value="TUDOR"/>
    <property type="match status" value="1"/>
</dbReference>
<keyword evidence="10" id="KW-0804">Transcription</keyword>
<evidence type="ECO:0000256" key="1">
    <source>
        <dbReference type="ARBA" id="ARBA00004062"/>
    </source>
</evidence>
<keyword evidence="8" id="KW-0805">Transcription regulation</keyword>
<dbReference type="PhylomeDB" id="T1IUR7"/>
<dbReference type="SUPFAM" id="SSF63748">
    <property type="entry name" value="Tudor/PWWP/MBT"/>
    <property type="match status" value="1"/>
</dbReference>
<dbReference type="HOGENOM" id="CLU_040504_1_0_1"/>
<feature type="domain" description="G-patch" evidence="15">
    <location>
        <begin position="309"/>
        <end position="355"/>
    </location>
</feature>
<evidence type="ECO:0000313" key="17">
    <source>
        <dbReference type="EnsemblMetazoa" id="SMAR004896-PA"/>
    </source>
</evidence>
<keyword evidence="9" id="KW-0238">DNA-binding</keyword>
<dbReference type="Gene3D" id="2.30.30.140">
    <property type="match status" value="1"/>
</dbReference>
<accession>T1IUR7</accession>
<dbReference type="GO" id="GO:0008270">
    <property type="term" value="F:zinc ion binding"/>
    <property type="evidence" value="ECO:0007669"/>
    <property type="project" value="UniProtKB-KW"/>
</dbReference>
<evidence type="ECO:0000256" key="11">
    <source>
        <dbReference type="ARBA" id="ARBA00023242"/>
    </source>
</evidence>
<evidence type="ECO:0000256" key="13">
    <source>
        <dbReference type="SAM" id="MobiDB-lite"/>
    </source>
</evidence>
<dbReference type="PROSITE" id="PS50304">
    <property type="entry name" value="TUDOR"/>
    <property type="match status" value="1"/>
</dbReference>
<feature type="zinc finger region" description="C3H1-type" evidence="12">
    <location>
        <begin position="161"/>
        <end position="189"/>
    </location>
</feature>
<evidence type="ECO:0000256" key="9">
    <source>
        <dbReference type="ARBA" id="ARBA00023125"/>
    </source>
</evidence>
<dbReference type="Proteomes" id="UP000014500">
    <property type="component" value="Unassembled WGS sequence"/>
</dbReference>
<dbReference type="STRING" id="126957.T1IUR7"/>
<evidence type="ECO:0000256" key="7">
    <source>
        <dbReference type="ARBA" id="ARBA00022833"/>
    </source>
</evidence>
<keyword evidence="6 12" id="KW-0863">Zinc-finger</keyword>
<dbReference type="PROSITE" id="PS50103">
    <property type="entry name" value="ZF_C3H1"/>
    <property type="match status" value="1"/>
</dbReference>
<dbReference type="SMART" id="SM00356">
    <property type="entry name" value="ZnF_C3H1"/>
    <property type="match status" value="1"/>
</dbReference>
<dbReference type="PANTHER" id="PTHR46297:SF1">
    <property type="entry name" value="ZINC FINGER CCCH-TYPE WITH G PATCH DOMAIN-CONTAINING PROTEIN"/>
    <property type="match status" value="1"/>
</dbReference>
<dbReference type="Gene3D" id="2.30.30.1190">
    <property type="match status" value="1"/>
</dbReference>
<dbReference type="InterPro" id="IPR000467">
    <property type="entry name" value="G_patch_dom"/>
</dbReference>
<evidence type="ECO:0000259" key="15">
    <source>
        <dbReference type="PROSITE" id="PS50174"/>
    </source>
</evidence>
<keyword evidence="11" id="KW-0539">Nucleus</keyword>
<reference evidence="18" key="1">
    <citation type="submission" date="2011-05" db="EMBL/GenBank/DDBJ databases">
        <authorList>
            <person name="Richards S.R."/>
            <person name="Qu J."/>
            <person name="Jiang H."/>
            <person name="Jhangiani S.N."/>
            <person name="Agravi P."/>
            <person name="Goodspeed R."/>
            <person name="Gross S."/>
            <person name="Mandapat C."/>
            <person name="Jackson L."/>
            <person name="Mathew T."/>
            <person name="Pu L."/>
            <person name="Thornton R."/>
            <person name="Saada N."/>
            <person name="Wilczek-Boney K.B."/>
            <person name="Lee S."/>
            <person name="Kovar C."/>
            <person name="Wu Y."/>
            <person name="Scherer S.E."/>
            <person name="Worley K.C."/>
            <person name="Muzny D.M."/>
            <person name="Gibbs R."/>
        </authorList>
    </citation>
    <scope>NUCLEOTIDE SEQUENCE</scope>
    <source>
        <strain evidence="18">Brora</strain>
    </source>
</reference>
<feature type="region of interest" description="Disordered" evidence="13">
    <location>
        <begin position="69"/>
        <end position="99"/>
    </location>
</feature>
<dbReference type="InterPro" id="IPR000571">
    <property type="entry name" value="Znf_CCCH"/>
</dbReference>
<protein>
    <recommendedName>
        <fullName evidence="3">Zinc finger CCCH-type with G patch domain-containing protein</fullName>
    </recommendedName>
</protein>
<dbReference type="GO" id="GO:0000978">
    <property type="term" value="F:RNA polymerase II cis-regulatory region sequence-specific DNA binding"/>
    <property type="evidence" value="ECO:0007669"/>
    <property type="project" value="TreeGrafter"/>
</dbReference>
<dbReference type="AlphaFoldDB" id="T1IUR7"/>
<dbReference type="SMART" id="SM00443">
    <property type="entry name" value="G_patch"/>
    <property type="match status" value="1"/>
</dbReference>
<sequence>MDELTLENSAKDYECQLNSIKAALLIADSDTKIELEKLSVDLEELLRYTKDSLFELKRQRLLAQLEAISSESPSAVSPENENILQTNDTSTADNCEVGENEDNDMVDVLSSIEGSKCRAPFTHEWGEHSHHNAVVLSVEPAANIASIEDINVRVMFCNPTNDSMKPCPFYLDGNCKFTDTTCRFSHGHFVKFNDLNEFRDPDFSSLQRDSKCLAKFTDGLWYKATIEESLEDSKFSVKYDQYRNIEILGLEDIVPLEIQNASSSDSSDSEDFNDDFDNSLTNIDNNETKPFVWPSNGTTEQMGEWEKHTKGIGSKLMAKMGYVLGSGLGKNGEGITKPVEATVFPAGKSLDKCLELKAKGALNNPAKRKRMLRKKRLKEKKSLLDTTLLLLRKPYVQPSTSKETVHNVNVKTSTTRNLNFQSMKIGEEIKKVERQLQHLQQSLNRNTK</sequence>
<comment type="function">
    <text evidence="1">Transcription repressor.</text>
</comment>
<dbReference type="CDD" id="cd20384">
    <property type="entry name" value="Tudor_ZGPAT"/>
    <property type="match status" value="1"/>
</dbReference>
<evidence type="ECO:0000256" key="10">
    <source>
        <dbReference type="ARBA" id="ARBA00023163"/>
    </source>
</evidence>
<dbReference type="PROSITE" id="PS50174">
    <property type="entry name" value="G_PATCH"/>
    <property type="match status" value="1"/>
</dbReference>
<comment type="subcellular location">
    <subcellularLocation>
        <location evidence="2">Nucleus</location>
    </subcellularLocation>
</comment>
<evidence type="ECO:0000256" key="12">
    <source>
        <dbReference type="PROSITE-ProRule" id="PRU00723"/>
    </source>
</evidence>
<dbReference type="EMBL" id="JH431553">
    <property type="status" value="NOT_ANNOTATED_CDS"/>
    <property type="molecule type" value="Genomic_DNA"/>
</dbReference>
<proteinExistence type="predicted"/>
<evidence type="ECO:0000256" key="3">
    <source>
        <dbReference type="ARBA" id="ARBA00022414"/>
    </source>
</evidence>